<dbReference type="AlphaFoldDB" id="A0AAW0ZR23"/>
<protein>
    <recommendedName>
        <fullName evidence="10">Odorant receptor</fullName>
    </recommendedName>
</protein>
<feature type="transmembrane region" description="Helical" evidence="10">
    <location>
        <begin position="133"/>
        <end position="152"/>
    </location>
</feature>
<evidence type="ECO:0000256" key="8">
    <source>
        <dbReference type="ARBA" id="ARBA00023170"/>
    </source>
</evidence>
<evidence type="ECO:0000256" key="2">
    <source>
        <dbReference type="ARBA" id="ARBA00022475"/>
    </source>
</evidence>
<feature type="transmembrane region" description="Helical" evidence="10">
    <location>
        <begin position="271"/>
        <end position="291"/>
    </location>
</feature>
<keyword evidence="4 10" id="KW-0812">Transmembrane</keyword>
<feature type="transmembrane region" description="Helical" evidence="10">
    <location>
        <begin position="43"/>
        <end position="66"/>
    </location>
</feature>
<evidence type="ECO:0000256" key="7">
    <source>
        <dbReference type="ARBA" id="ARBA00023136"/>
    </source>
</evidence>
<keyword evidence="7 10" id="KW-0472">Membrane</keyword>
<dbReference type="GO" id="GO:0005549">
    <property type="term" value="F:odorant binding"/>
    <property type="evidence" value="ECO:0007669"/>
    <property type="project" value="InterPro"/>
</dbReference>
<evidence type="ECO:0000256" key="10">
    <source>
        <dbReference type="RuleBase" id="RU351113"/>
    </source>
</evidence>
<comment type="similarity">
    <text evidence="10">Belongs to the insect chemoreceptor superfamily. Heteromeric odorant receptor channel (TC 1.A.69) family.</text>
</comment>
<keyword evidence="3 10" id="KW-0716">Sensory transduction</keyword>
<proteinExistence type="inferred from homology"/>
<comment type="caution">
    <text evidence="11">The sequence shown here is derived from an EMBL/GenBank/DDBJ whole genome shotgun (WGS) entry which is preliminary data.</text>
</comment>
<evidence type="ECO:0000256" key="4">
    <source>
        <dbReference type="ARBA" id="ARBA00022692"/>
    </source>
</evidence>
<gene>
    <name evidence="11" type="ORF">QLX08_007735</name>
</gene>
<feature type="transmembrane region" description="Helical" evidence="10">
    <location>
        <begin position="303"/>
        <end position="327"/>
    </location>
</feature>
<dbReference type="GO" id="GO:0007165">
    <property type="term" value="P:signal transduction"/>
    <property type="evidence" value="ECO:0007669"/>
    <property type="project" value="UniProtKB-KW"/>
</dbReference>
<accession>A0AAW0ZR23</accession>
<evidence type="ECO:0000256" key="5">
    <source>
        <dbReference type="ARBA" id="ARBA00022725"/>
    </source>
</evidence>
<evidence type="ECO:0000313" key="11">
    <source>
        <dbReference type="EMBL" id="KAK9299113.1"/>
    </source>
</evidence>
<keyword evidence="12" id="KW-1185">Reference proteome</keyword>
<keyword evidence="2" id="KW-1003">Cell membrane</keyword>
<keyword evidence="5 10" id="KW-0552">Olfaction</keyword>
<dbReference type="PANTHER" id="PTHR21137">
    <property type="entry name" value="ODORANT RECEPTOR"/>
    <property type="match status" value="1"/>
</dbReference>
<keyword evidence="8 10" id="KW-0675">Receptor</keyword>
<dbReference type="Pfam" id="PF02949">
    <property type="entry name" value="7tm_6"/>
    <property type="match status" value="1"/>
</dbReference>
<sequence>MTRVQNAEEGVKYVTWLVHLLLHAIGAWPTNVGCSVLSKVRKWIQIILVYSIHFAVMVPSILYIFLNVKNTRNQIKLILPHYNSLCQVCKYTVVLRRNNEIRELLDDLRNDWLNGTEEDQNIYKTRATIGHRLVISIMIFLYCSGASVRALTPILRGKTVLPDNTTLRHLPCPGYFFFNDQISPNYEIIFFIQVLCGFVNYTTLSGTLALCTTLCLHMSSMLRILGNKMNELTNLSKMDEKTVQKKIADIVEYHTQFKEYFNRSEYVTSPIYFLDLTGAMSVMVIVGYIMIMEWENSNTAGIVTYFTLQIALVIIVFTNCFISQLLIDEGNAVKNISNTLDWHQLSVKNARSLILIIIMSNNPMKVTVANMVQLSLVTFTDSMKATMGYFNVLRSTL</sequence>
<dbReference type="EMBL" id="JAWNGG020000155">
    <property type="protein sequence ID" value="KAK9299113.1"/>
    <property type="molecule type" value="Genomic_DNA"/>
</dbReference>
<evidence type="ECO:0000313" key="12">
    <source>
        <dbReference type="Proteomes" id="UP001432146"/>
    </source>
</evidence>
<dbReference type="PANTHER" id="PTHR21137:SF35">
    <property type="entry name" value="ODORANT RECEPTOR 19A-RELATED"/>
    <property type="match status" value="1"/>
</dbReference>
<evidence type="ECO:0000256" key="6">
    <source>
        <dbReference type="ARBA" id="ARBA00022989"/>
    </source>
</evidence>
<name>A0AAW0ZR23_9HYME</name>
<evidence type="ECO:0000256" key="1">
    <source>
        <dbReference type="ARBA" id="ARBA00004651"/>
    </source>
</evidence>
<organism evidence="11 12">
    <name type="scientific">Tetragonisca angustula</name>
    <dbReference type="NCBI Taxonomy" id="166442"/>
    <lineage>
        <taxon>Eukaryota</taxon>
        <taxon>Metazoa</taxon>
        <taxon>Ecdysozoa</taxon>
        <taxon>Arthropoda</taxon>
        <taxon>Hexapoda</taxon>
        <taxon>Insecta</taxon>
        <taxon>Pterygota</taxon>
        <taxon>Neoptera</taxon>
        <taxon>Endopterygota</taxon>
        <taxon>Hymenoptera</taxon>
        <taxon>Apocrita</taxon>
        <taxon>Aculeata</taxon>
        <taxon>Apoidea</taxon>
        <taxon>Anthophila</taxon>
        <taxon>Apidae</taxon>
        <taxon>Tetragonisca</taxon>
    </lineage>
</organism>
<dbReference type="GO" id="GO:0004984">
    <property type="term" value="F:olfactory receptor activity"/>
    <property type="evidence" value="ECO:0007669"/>
    <property type="project" value="InterPro"/>
</dbReference>
<keyword evidence="6 10" id="KW-1133">Transmembrane helix</keyword>
<evidence type="ECO:0000256" key="9">
    <source>
        <dbReference type="ARBA" id="ARBA00023224"/>
    </source>
</evidence>
<dbReference type="InterPro" id="IPR004117">
    <property type="entry name" value="7tm6_olfct_rcpt"/>
</dbReference>
<comment type="subcellular location">
    <subcellularLocation>
        <location evidence="1 10">Cell membrane</location>
        <topology evidence="1 10">Multi-pass membrane protein</topology>
    </subcellularLocation>
</comment>
<feature type="transmembrane region" description="Helical" evidence="10">
    <location>
        <begin position="12"/>
        <end position="31"/>
    </location>
</feature>
<keyword evidence="9 10" id="KW-0807">Transducer</keyword>
<dbReference type="Proteomes" id="UP001432146">
    <property type="component" value="Unassembled WGS sequence"/>
</dbReference>
<evidence type="ECO:0000256" key="3">
    <source>
        <dbReference type="ARBA" id="ARBA00022606"/>
    </source>
</evidence>
<dbReference type="GO" id="GO:0005886">
    <property type="term" value="C:plasma membrane"/>
    <property type="evidence" value="ECO:0007669"/>
    <property type="project" value="UniProtKB-SubCell"/>
</dbReference>
<reference evidence="11 12" key="1">
    <citation type="submission" date="2024-05" db="EMBL/GenBank/DDBJ databases">
        <title>The nuclear and mitochondrial genome assemblies of Tetragonisca angustula (Apidae: Meliponini), a tiny yet remarkable pollinator in the Neotropics.</title>
        <authorList>
            <person name="Ferrari R."/>
            <person name="Ricardo P.C."/>
            <person name="Dias F.C."/>
            <person name="Araujo N.S."/>
            <person name="Soares D.O."/>
            <person name="Zhou Q.-S."/>
            <person name="Zhu C.-D."/>
            <person name="Coutinho L."/>
            <person name="Airas M.C."/>
            <person name="Batista T.M."/>
        </authorList>
    </citation>
    <scope>NUCLEOTIDE SEQUENCE [LARGE SCALE GENOMIC DNA]</scope>
    <source>
        <strain evidence="11">ASF017062</strain>
        <tissue evidence="11">Abdomen</tissue>
    </source>
</reference>
<comment type="caution">
    <text evidence="10">Lacks conserved residue(s) required for the propagation of feature annotation.</text>
</comment>
<feature type="transmembrane region" description="Helical" evidence="10">
    <location>
        <begin position="188"/>
        <end position="216"/>
    </location>
</feature>